<feature type="domain" description="Pyruvate phosphate dikinase AMP/ATP-binding" evidence="3">
    <location>
        <begin position="64"/>
        <end position="361"/>
    </location>
</feature>
<evidence type="ECO:0000313" key="4">
    <source>
        <dbReference type="EMBL" id="VAW80801.1"/>
    </source>
</evidence>
<dbReference type="InterPro" id="IPR013815">
    <property type="entry name" value="ATP_grasp_subdomain_1"/>
</dbReference>
<evidence type="ECO:0000256" key="1">
    <source>
        <dbReference type="SAM" id="MobiDB-lite"/>
    </source>
</evidence>
<dbReference type="InterPro" id="IPR002192">
    <property type="entry name" value="PPDK_AMP/ATP-bd"/>
</dbReference>
<feature type="domain" description="PEP-utilising enzyme mobile" evidence="2">
    <location>
        <begin position="880"/>
        <end position="949"/>
    </location>
</feature>
<dbReference type="PANTHER" id="PTHR43615:SF1">
    <property type="entry name" value="PPDK_N DOMAIN-CONTAINING PROTEIN"/>
    <property type="match status" value="1"/>
</dbReference>
<reference evidence="4" key="1">
    <citation type="submission" date="2018-06" db="EMBL/GenBank/DDBJ databases">
        <authorList>
            <person name="Zhirakovskaya E."/>
        </authorList>
    </citation>
    <scope>NUCLEOTIDE SEQUENCE</scope>
</reference>
<organism evidence="4">
    <name type="scientific">hydrothermal vent metagenome</name>
    <dbReference type="NCBI Taxonomy" id="652676"/>
    <lineage>
        <taxon>unclassified sequences</taxon>
        <taxon>metagenomes</taxon>
        <taxon>ecological metagenomes</taxon>
    </lineage>
</organism>
<accession>A0A3B0YN62</accession>
<dbReference type="Pfam" id="PF00391">
    <property type="entry name" value="PEP-utilizers"/>
    <property type="match status" value="1"/>
</dbReference>
<dbReference type="AlphaFoldDB" id="A0A3B0YN62"/>
<dbReference type="Gene3D" id="3.50.30.10">
    <property type="entry name" value="Phosphohistidine domain"/>
    <property type="match status" value="1"/>
</dbReference>
<dbReference type="GO" id="GO:0016301">
    <property type="term" value="F:kinase activity"/>
    <property type="evidence" value="ECO:0007669"/>
    <property type="project" value="InterPro"/>
</dbReference>
<dbReference type="InterPro" id="IPR008279">
    <property type="entry name" value="PEP-util_enz_mobile_dom"/>
</dbReference>
<dbReference type="Gene3D" id="3.30.470.20">
    <property type="entry name" value="ATP-grasp fold, B domain"/>
    <property type="match status" value="1"/>
</dbReference>
<evidence type="ECO:0000259" key="2">
    <source>
        <dbReference type="Pfam" id="PF00391"/>
    </source>
</evidence>
<name>A0A3B0YN62_9ZZZZ</name>
<dbReference type="SUPFAM" id="SSF56059">
    <property type="entry name" value="Glutathione synthetase ATP-binding domain-like"/>
    <property type="match status" value="1"/>
</dbReference>
<dbReference type="InterPro" id="IPR036637">
    <property type="entry name" value="Phosphohistidine_dom_sf"/>
</dbReference>
<sequence length="954" mass="106133">MDTEQNIVNDPSKDNKSEIILSSETENSSMIDTVMDEGESSHPESPSPSSFIWSPDSNKSSSVQQLGGKAAALAKLSNSGLAVPSWFVITPEAFTSSLTYQQSSFEIGHNTTPSDMVEFIDSVNMSNDFIVALGNALNGLRTADEASVENMLVAVRSSAIDEDGNQYSFAGQLDSYLFVESSKVIDKIKQVWKSGFSQRVLEYRKQAGLEITLDVPAVLIQRMVNSDVSGVAFSVDPVSGKRDSCVIAAVWGLGSGLVSGELDADTYHVHKSGQLIQRTLAEKKFAHRINTDTDEGVSAQAVEADKINSATLDDELQRAVASLATQASDHFGVPQDIEWAIENKQLYLLQSRPITALKEIADPEGELNIWDNSNIVESYGGITTPLTFSFARKAYEEVYREFCKVLGVSKSKINDNDTTFKRMLGLIQGRVYYNLISWYRVLAMLPGYKLNRGFMEKMMGVREEMPEEILGIESRPGLWSRIGDGFRLASTAGGLVYNHFALNFKKDRFYKRLNKALDISDEQLTDMSADQLVAYYHELEQQLLTRWDAPLINDFFAMIFYGVLSKQTAGLTDDVNSSLHNDLISGEGGMVSAEPAQLVREMAILAMKHDGLAGMLANRSIKEIEQSLSKYGNVHKAIKRYLKKFGDRCLGELKLESETLHDNPLTLYRSIGHLAQRFIEEPELSVSHAGKKSEKHIRGAAEQKVQGFLHGKFFKRLMFDWVLKNARHRVRDRENLRFERTRLFGRVRRIFVEIGKRLQQSGVLMNKRDIFWLEVHEILGYIEGTSSTATASSLQSLVEMRYKEFSKYEEMEAPADRFETRGIVNWGNDFKSNTTGVLTDGTNALDESDPNIRKGIACCAGIVTGKVRVVTDPRHAEMRAGEILVAEQTDPGWIMLFSAASGILVERGSLLSHSAIVSREMGIPSIVSIPGITKWLNTGDEVELNGTTGVVRKI</sequence>
<keyword evidence="4" id="KW-0670">Pyruvate</keyword>
<dbReference type="Pfam" id="PF01326">
    <property type="entry name" value="PPDK_N"/>
    <property type="match status" value="1"/>
</dbReference>
<evidence type="ECO:0000259" key="3">
    <source>
        <dbReference type="Pfam" id="PF01326"/>
    </source>
</evidence>
<protein>
    <submittedName>
        <fullName evidence="4">Pyruvate-utilizing enzyme, similar to phosphoenolpyruvate synthase</fullName>
    </submittedName>
</protein>
<dbReference type="Gene3D" id="3.30.1490.20">
    <property type="entry name" value="ATP-grasp fold, A domain"/>
    <property type="match status" value="1"/>
</dbReference>
<feature type="region of interest" description="Disordered" evidence="1">
    <location>
        <begin position="1"/>
        <end position="58"/>
    </location>
</feature>
<dbReference type="EMBL" id="UOFL01000205">
    <property type="protein sequence ID" value="VAW80801.1"/>
    <property type="molecule type" value="Genomic_DNA"/>
</dbReference>
<gene>
    <name evidence="4" type="ORF">MNBD_GAMMA12-2391</name>
</gene>
<dbReference type="SUPFAM" id="SSF52009">
    <property type="entry name" value="Phosphohistidine domain"/>
    <property type="match status" value="1"/>
</dbReference>
<dbReference type="GO" id="GO:0005524">
    <property type="term" value="F:ATP binding"/>
    <property type="evidence" value="ECO:0007669"/>
    <property type="project" value="InterPro"/>
</dbReference>
<feature type="compositionally biased region" description="Polar residues" evidence="1">
    <location>
        <begin position="20"/>
        <end position="31"/>
    </location>
</feature>
<dbReference type="PANTHER" id="PTHR43615">
    <property type="entry name" value="PHOSPHOENOLPYRUVATE SYNTHASE-RELATED"/>
    <property type="match status" value="1"/>
</dbReference>
<proteinExistence type="predicted"/>
<dbReference type="InterPro" id="IPR051549">
    <property type="entry name" value="PEP_Utilizing_Enz"/>
</dbReference>